<dbReference type="OrthoDB" id="5507614at2"/>
<evidence type="ECO:0000313" key="5">
    <source>
        <dbReference type="EMBL" id="RZS60957.1"/>
    </source>
</evidence>
<comment type="caution">
    <text evidence="5">The sequence shown here is derived from an EMBL/GenBank/DDBJ whole genome shotgun (WGS) entry which is preliminary data.</text>
</comment>
<keyword evidence="3" id="KW-0812">Transmembrane</keyword>
<feature type="compositionally biased region" description="Basic and acidic residues" evidence="2">
    <location>
        <begin position="1"/>
        <end position="22"/>
    </location>
</feature>
<dbReference type="RefSeq" id="WP_130413282.1">
    <property type="nucleotide sequence ID" value="NZ_SGWX01000001.1"/>
</dbReference>
<dbReference type="GO" id="GO:0003755">
    <property type="term" value="F:peptidyl-prolyl cis-trans isomerase activity"/>
    <property type="evidence" value="ECO:0007669"/>
    <property type="project" value="InterPro"/>
</dbReference>
<dbReference type="PANTHER" id="PTHR45625:SF3">
    <property type="entry name" value="PEPTIDYL-PROLYL CIS-TRANS ISOMERASE B-RELATED"/>
    <property type="match status" value="1"/>
</dbReference>
<proteinExistence type="predicted"/>
<keyword evidence="3" id="KW-0472">Membrane</keyword>
<feature type="region of interest" description="Disordered" evidence="2">
    <location>
        <begin position="228"/>
        <end position="249"/>
    </location>
</feature>
<organism evidence="5 6">
    <name type="scientific">Xylanimonas ulmi</name>
    <dbReference type="NCBI Taxonomy" id="228973"/>
    <lineage>
        <taxon>Bacteria</taxon>
        <taxon>Bacillati</taxon>
        <taxon>Actinomycetota</taxon>
        <taxon>Actinomycetes</taxon>
        <taxon>Micrococcales</taxon>
        <taxon>Promicromonosporaceae</taxon>
        <taxon>Xylanimonas</taxon>
    </lineage>
</organism>
<reference evidence="5 6" key="1">
    <citation type="submission" date="2019-02" db="EMBL/GenBank/DDBJ databases">
        <title>Sequencing the genomes of 1000 actinobacteria strains.</title>
        <authorList>
            <person name="Klenk H.-P."/>
        </authorList>
    </citation>
    <scope>NUCLEOTIDE SEQUENCE [LARGE SCALE GENOMIC DNA]</scope>
    <source>
        <strain evidence="5 6">DSM 16932</strain>
    </source>
</reference>
<evidence type="ECO:0000259" key="4">
    <source>
        <dbReference type="PROSITE" id="PS50072"/>
    </source>
</evidence>
<dbReference type="PANTHER" id="PTHR45625">
    <property type="entry name" value="PEPTIDYL-PROLYL CIS-TRANS ISOMERASE-RELATED"/>
    <property type="match status" value="1"/>
</dbReference>
<protein>
    <submittedName>
        <fullName evidence="5">Peptidyl-prolyl cis-trans isomerase B (Cyclophilin B)</fullName>
    </submittedName>
</protein>
<keyword evidence="6" id="KW-1185">Reference proteome</keyword>
<keyword evidence="3" id="KW-1133">Transmembrane helix</keyword>
<sequence length="249" mass="25394">MAATKRERELARKRQARWEAKQQQRRRRQRLIGTITAGAAVLALVVTMAIVGLGGNQSPGAAADASPTPGATATFTLPDPSFAENRTWTATLSTSAGEIQVELDGQAAPQAVASFVSLAQQGFFDDTSCHRLTTAGIFVLQCGDPTGTGTGGPGYTFGPIENAPADDVYPAGALAMARVGGDGASMGSQFFLVYQDSTIPSDNAGGYTVFGRITSGLDVVQAVADAGVAGGGSDGPPATPVTIEGVDTK</sequence>
<feature type="region of interest" description="Disordered" evidence="2">
    <location>
        <begin position="1"/>
        <end position="26"/>
    </location>
</feature>
<evidence type="ECO:0000256" key="3">
    <source>
        <dbReference type="SAM" id="Phobius"/>
    </source>
</evidence>
<dbReference type="EMBL" id="SGWX01000001">
    <property type="protein sequence ID" value="RZS60957.1"/>
    <property type="molecule type" value="Genomic_DNA"/>
</dbReference>
<accession>A0A4Q7M2A3</accession>
<comment type="function">
    <text evidence="1">PPIases accelerate the folding of proteins. It catalyzes the cis-trans isomerization of proline imidic peptide bonds in oligopeptides.</text>
</comment>
<keyword evidence="5" id="KW-0413">Isomerase</keyword>
<dbReference type="SUPFAM" id="SSF50891">
    <property type="entry name" value="Cyclophilin-like"/>
    <property type="match status" value="1"/>
</dbReference>
<evidence type="ECO:0000256" key="2">
    <source>
        <dbReference type="SAM" id="MobiDB-lite"/>
    </source>
</evidence>
<dbReference type="Proteomes" id="UP000293852">
    <property type="component" value="Unassembled WGS sequence"/>
</dbReference>
<dbReference type="Pfam" id="PF00160">
    <property type="entry name" value="Pro_isomerase"/>
    <property type="match status" value="1"/>
</dbReference>
<dbReference type="Gene3D" id="2.40.100.10">
    <property type="entry name" value="Cyclophilin-like"/>
    <property type="match status" value="1"/>
</dbReference>
<dbReference type="AlphaFoldDB" id="A0A4Q7M2A3"/>
<feature type="domain" description="PPIase cyclophilin-type" evidence="4">
    <location>
        <begin position="93"/>
        <end position="248"/>
    </location>
</feature>
<dbReference type="InterPro" id="IPR002130">
    <property type="entry name" value="Cyclophilin-type_PPIase_dom"/>
</dbReference>
<dbReference type="InterPro" id="IPR029000">
    <property type="entry name" value="Cyclophilin-like_dom_sf"/>
</dbReference>
<evidence type="ECO:0000256" key="1">
    <source>
        <dbReference type="ARBA" id="ARBA00002388"/>
    </source>
</evidence>
<dbReference type="InterPro" id="IPR044666">
    <property type="entry name" value="Cyclophilin_A-like"/>
</dbReference>
<feature type="transmembrane region" description="Helical" evidence="3">
    <location>
        <begin position="31"/>
        <end position="53"/>
    </location>
</feature>
<evidence type="ECO:0000313" key="6">
    <source>
        <dbReference type="Proteomes" id="UP000293852"/>
    </source>
</evidence>
<name>A0A4Q7M2A3_9MICO</name>
<dbReference type="PROSITE" id="PS50072">
    <property type="entry name" value="CSA_PPIASE_2"/>
    <property type="match status" value="1"/>
</dbReference>
<gene>
    <name evidence="5" type="ORF">EV386_1238</name>
</gene>